<proteinExistence type="predicted"/>
<organism evidence="1 2">
    <name type="scientific">Bursaphelenchus xylophilus</name>
    <name type="common">Pinewood nematode worm</name>
    <name type="synonym">Aphelenchoides xylophilus</name>
    <dbReference type="NCBI Taxonomy" id="6326"/>
    <lineage>
        <taxon>Eukaryota</taxon>
        <taxon>Metazoa</taxon>
        <taxon>Ecdysozoa</taxon>
        <taxon>Nematoda</taxon>
        <taxon>Chromadorea</taxon>
        <taxon>Rhabditida</taxon>
        <taxon>Tylenchina</taxon>
        <taxon>Tylenchomorpha</taxon>
        <taxon>Aphelenchoidea</taxon>
        <taxon>Aphelenchoididae</taxon>
        <taxon>Bursaphelenchus</taxon>
    </lineage>
</organism>
<reference evidence="1" key="1">
    <citation type="submission" date="2020-09" db="EMBL/GenBank/DDBJ databases">
        <authorList>
            <person name="Kikuchi T."/>
        </authorList>
    </citation>
    <scope>NUCLEOTIDE SEQUENCE</scope>
    <source>
        <strain evidence="1">Ka4C1</strain>
    </source>
</reference>
<evidence type="ECO:0000313" key="1">
    <source>
        <dbReference type="EMBL" id="CAD5213890.1"/>
    </source>
</evidence>
<dbReference type="Proteomes" id="UP000659654">
    <property type="component" value="Unassembled WGS sequence"/>
</dbReference>
<dbReference type="EMBL" id="CAJFDI010000002">
    <property type="protein sequence ID" value="CAD5213890.1"/>
    <property type="molecule type" value="Genomic_DNA"/>
</dbReference>
<dbReference type="Proteomes" id="UP000582659">
    <property type="component" value="Unassembled WGS sequence"/>
</dbReference>
<gene>
    <name evidence="1" type="ORF">BXYJ_LOCUS3256</name>
</gene>
<name>A0A7I8WNN6_BURXY</name>
<accession>A0A7I8WNN6</accession>
<dbReference type="AlphaFoldDB" id="A0A7I8WNN6"/>
<protein>
    <submittedName>
        <fullName evidence="1">(pine wood nematode) hypothetical protein</fullName>
    </submittedName>
</protein>
<dbReference type="EMBL" id="CAJFCV020000002">
    <property type="protein sequence ID" value="CAG9093602.1"/>
    <property type="molecule type" value="Genomic_DNA"/>
</dbReference>
<comment type="caution">
    <text evidence="1">The sequence shown here is derived from an EMBL/GenBank/DDBJ whole genome shotgun (WGS) entry which is preliminary data.</text>
</comment>
<evidence type="ECO:0000313" key="2">
    <source>
        <dbReference type="Proteomes" id="UP000659654"/>
    </source>
</evidence>
<keyword evidence="2" id="KW-1185">Reference proteome</keyword>
<sequence>MITINIGDEIGGQTRLFDSMSFAGGRNHEIHQEKGRVVVAKGGNKLLPGIRFHPVGRIFAQNYAHYDARIRHMHYEEVHLASMFFNPSSLDFGHIWQNCSSAPSIDSPADFGQYCGKTACFI</sequence>